<reference evidence="1 2" key="1">
    <citation type="submission" date="2019-10" db="EMBL/GenBank/DDBJ databases">
        <title>Evaluation of single-gene subtyping targets for Pseudomonas.</title>
        <authorList>
            <person name="Reichler S.J."/>
            <person name="Orsi R.H."/>
            <person name="Wiedmann M."/>
            <person name="Martin N.H."/>
            <person name="Murphy S.I."/>
        </authorList>
    </citation>
    <scope>NUCLEOTIDE SEQUENCE [LARGE SCALE GENOMIC DNA]</scope>
    <source>
        <strain evidence="1 2">FSL R10-1876</strain>
    </source>
</reference>
<protein>
    <submittedName>
        <fullName evidence="1">Uncharacterized protein</fullName>
    </submittedName>
</protein>
<dbReference type="EMBL" id="WIVV01000269">
    <property type="protein sequence ID" value="MQU46130.1"/>
    <property type="molecule type" value="Genomic_DNA"/>
</dbReference>
<gene>
    <name evidence="1" type="ORF">GHO28_27065</name>
</gene>
<accession>A0A6A7YNB5</accession>
<dbReference type="Proteomes" id="UP000466863">
    <property type="component" value="Unassembled WGS sequence"/>
</dbReference>
<comment type="caution">
    <text evidence="1">The sequence shown here is derived from an EMBL/GenBank/DDBJ whole genome shotgun (WGS) entry which is preliminary data.</text>
</comment>
<proteinExistence type="predicted"/>
<evidence type="ECO:0000313" key="2">
    <source>
        <dbReference type="Proteomes" id="UP000466863"/>
    </source>
</evidence>
<dbReference type="AlphaFoldDB" id="A0A6A7YNB5"/>
<organism evidence="1 2">
    <name type="scientific">Pseudomonas helleri</name>
    <dbReference type="NCBI Taxonomy" id="1608996"/>
    <lineage>
        <taxon>Bacteria</taxon>
        <taxon>Pseudomonadati</taxon>
        <taxon>Pseudomonadota</taxon>
        <taxon>Gammaproteobacteria</taxon>
        <taxon>Pseudomonadales</taxon>
        <taxon>Pseudomonadaceae</taxon>
        <taxon>Pseudomonas</taxon>
    </lineage>
</organism>
<sequence>MIVDIRPQNGKTLIAFKAKDLSSFDDILGIACAVAAGQYCFEAGSLLSPDFRQFIDEIKPRTQYGILVGRDLHDKPLVRWGKLMKAGSKGSSPSLW</sequence>
<name>A0A6A7YNB5_9PSED</name>
<evidence type="ECO:0000313" key="1">
    <source>
        <dbReference type="EMBL" id="MQU46130.1"/>
    </source>
</evidence>
<dbReference type="RefSeq" id="WP_141232637.1">
    <property type="nucleotide sequence ID" value="NZ_WIVV01000269.1"/>
</dbReference>